<evidence type="ECO:0000313" key="10">
    <source>
        <dbReference type="RefSeq" id="XP_003745090.1"/>
    </source>
</evidence>
<evidence type="ECO:0000256" key="5">
    <source>
        <dbReference type="ARBA" id="ARBA00022692"/>
    </source>
</evidence>
<gene>
    <name evidence="10" type="primary">LOC100904518</name>
</gene>
<evidence type="ECO:0000256" key="4">
    <source>
        <dbReference type="ARBA" id="ARBA00022475"/>
    </source>
</evidence>
<feature type="transmembrane region" description="Helical" evidence="8">
    <location>
        <begin position="222"/>
        <end position="243"/>
    </location>
</feature>
<name>A0AAJ6QVA4_9ACAR</name>
<sequence>MTAEKERTVTYSEVPTKEAKEQDDGVIRLKPKMTLLNGITVIVGSIIGSGIFVSPRGVLAETGSVMASLVVWVACGLFSMIGAYCYAELGCMITKTGADYAYIMEAFGPFVAFLRLWVECVIVRPCSQAIVALTFSFYVLRPIFPDCEPPDPAVKALAVVCILLLTFVNCWDVKWSTRVQDIFTYGKLLALAIIIGTGFYQLSQGQTQYFTWENTQTDVVKIAISFYSGLFAYNGWNYLNFVIEELKDPHRNLPKAIFISCILVMVVYTLTIVAFHTTLSIDEVMRAEAVAATFAEKLYGNMAWIVPVFVAMSTFGGVNGILFTSSRLFFAGAEHNQMPRVLCMIQTSHLTPAPAVIAMCLLSLMYLVSSDISLLIDYVGFATWLAIGLGVATLPYFRWKHPEWERPIKVHMIWPTIYLAATVFITVIPMYGKPFETLLGLLIIATGAPVYFVFCAWKNKPRCIKEFSHSATCFLQKLLVVVETEKARDV</sequence>
<comment type="subcellular location">
    <subcellularLocation>
        <location evidence="1">Cell membrane</location>
        <topology evidence="1">Multi-pass membrane protein</topology>
    </subcellularLocation>
</comment>
<feature type="transmembrane region" description="Helical" evidence="8">
    <location>
        <begin position="381"/>
        <end position="399"/>
    </location>
</feature>
<dbReference type="InterPro" id="IPR002293">
    <property type="entry name" value="AA/rel_permease1"/>
</dbReference>
<dbReference type="GO" id="GO:0015179">
    <property type="term" value="F:L-amino acid transmembrane transporter activity"/>
    <property type="evidence" value="ECO:0007669"/>
    <property type="project" value="TreeGrafter"/>
</dbReference>
<dbReference type="Gene3D" id="1.20.1740.10">
    <property type="entry name" value="Amino acid/polyamine transporter I"/>
    <property type="match status" value="1"/>
</dbReference>
<evidence type="ECO:0000256" key="1">
    <source>
        <dbReference type="ARBA" id="ARBA00004651"/>
    </source>
</evidence>
<dbReference type="PIRSF" id="PIRSF006060">
    <property type="entry name" value="AA_transporter"/>
    <property type="match status" value="1"/>
</dbReference>
<dbReference type="InterPro" id="IPR050598">
    <property type="entry name" value="AminoAcid_Transporter"/>
</dbReference>
<feature type="transmembrane region" description="Helical" evidence="8">
    <location>
        <begin position="35"/>
        <end position="53"/>
    </location>
</feature>
<evidence type="ECO:0000313" key="9">
    <source>
        <dbReference type="Proteomes" id="UP000694867"/>
    </source>
</evidence>
<protein>
    <submittedName>
        <fullName evidence="10">Large neutral amino acids transporter small subunit 1</fullName>
    </submittedName>
</protein>
<feature type="transmembrane region" description="Helical" evidence="8">
    <location>
        <begin position="411"/>
        <end position="432"/>
    </location>
</feature>
<feature type="transmembrane region" description="Helical" evidence="8">
    <location>
        <begin position="121"/>
        <end position="140"/>
    </location>
</feature>
<evidence type="ECO:0000256" key="8">
    <source>
        <dbReference type="SAM" id="Phobius"/>
    </source>
</evidence>
<keyword evidence="3" id="KW-0813">Transport</keyword>
<comment type="similarity">
    <text evidence="2">Belongs to the amino acid-polyamine-organocation (APC) superfamily. L-type amino acid transporter (LAT) (TC 2.A.3.8) family.</text>
</comment>
<feature type="transmembrane region" description="Helical" evidence="8">
    <location>
        <begin position="152"/>
        <end position="170"/>
    </location>
</feature>
<evidence type="ECO:0000256" key="6">
    <source>
        <dbReference type="ARBA" id="ARBA00022989"/>
    </source>
</evidence>
<feature type="transmembrane region" description="Helical" evidence="8">
    <location>
        <begin position="438"/>
        <end position="457"/>
    </location>
</feature>
<dbReference type="Pfam" id="PF13520">
    <property type="entry name" value="AA_permease_2"/>
    <property type="match status" value="1"/>
</dbReference>
<dbReference type="Proteomes" id="UP000694867">
    <property type="component" value="Unplaced"/>
</dbReference>
<keyword evidence="6 8" id="KW-1133">Transmembrane helix</keyword>
<dbReference type="KEGG" id="goe:100904518"/>
<dbReference type="AlphaFoldDB" id="A0AAJ6QVA4"/>
<evidence type="ECO:0000256" key="2">
    <source>
        <dbReference type="ARBA" id="ARBA00007040"/>
    </source>
</evidence>
<accession>A0AAJ6QVA4</accession>
<proteinExistence type="inferred from homology"/>
<keyword evidence="5 8" id="KW-0812">Transmembrane</keyword>
<keyword evidence="9" id="KW-1185">Reference proteome</keyword>
<dbReference type="PANTHER" id="PTHR11785:SF531">
    <property type="entry name" value="LARGE NEUTRAL AMINO ACIDS TRANSPORTER SMALL SUBUNIT 1"/>
    <property type="match status" value="1"/>
</dbReference>
<feature type="transmembrane region" description="Helical" evidence="8">
    <location>
        <begin position="255"/>
        <end position="275"/>
    </location>
</feature>
<dbReference type="FunFam" id="1.20.1740.10:FF:000003">
    <property type="entry name" value="Y+L amino acid transporter 1 isoform X1"/>
    <property type="match status" value="1"/>
</dbReference>
<dbReference type="GO" id="GO:0005886">
    <property type="term" value="C:plasma membrane"/>
    <property type="evidence" value="ECO:0007669"/>
    <property type="project" value="UniProtKB-SubCell"/>
</dbReference>
<evidence type="ECO:0000256" key="7">
    <source>
        <dbReference type="ARBA" id="ARBA00023136"/>
    </source>
</evidence>
<feature type="transmembrane region" description="Helical" evidence="8">
    <location>
        <begin position="182"/>
        <end position="202"/>
    </location>
</feature>
<keyword evidence="4" id="KW-1003">Cell membrane</keyword>
<feature type="transmembrane region" description="Helical" evidence="8">
    <location>
        <begin position="65"/>
        <end position="87"/>
    </location>
</feature>
<feature type="transmembrane region" description="Helical" evidence="8">
    <location>
        <begin position="304"/>
        <end position="330"/>
    </location>
</feature>
<dbReference type="GeneID" id="100904518"/>
<dbReference type="PANTHER" id="PTHR11785">
    <property type="entry name" value="AMINO ACID TRANSPORTER"/>
    <property type="match status" value="1"/>
</dbReference>
<feature type="transmembrane region" description="Helical" evidence="8">
    <location>
        <begin position="350"/>
        <end position="369"/>
    </location>
</feature>
<reference evidence="10" key="1">
    <citation type="submission" date="2025-08" db="UniProtKB">
        <authorList>
            <consortium name="RefSeq"/>
        </authorList>
    </citation>
    <scope>IDENTIFICATION</scope>
</reference>
<dbReference type="RefSeq" id="XP_003745090.1">
    <property type="nucleotide sequence ID" value="XM_003745042.2"/>
</dbReference>
<keyword evidence="7 8" id="KW-0472">Membrane</keyword>
<evidence type="ECO:0000256" key="3">
    <source>
        <dbReference type="ARBA" id="ARBA00022448"/>
    </source>
</evidence>
<organism evidence="9 10">
    <name type="scientific">Galendromus occidentalis</name>
    <name type="common">western predatory mite</name>
    <dbReference type="NCBI Taxonomy" id="34638"/>
    <lineage>
        <taxon>Eukaryota</taxon>
        <taxon>Metazoa</taxon>
        <taxon>Ecdysozoa</taxon>
        <taxon>Arthropoda</taxon>
        <taxon>Chelicerata</taxon>
        <taxon>Arachnida</taxon>
        <taxon>Acari</taxon>
        <taxon>Parasitiformes</taxon>
        <taxon>Mesostigmata</taxon>
        <taxon>Gamasina</taxon>
        <taxon>Phytoseioidea</taxon>
        <taxon>Phytoseiidae</taxon>
        <taxon>Typhlodrominae</taxon>
        <taxon>Galendromus</taxon>
    </lineage>
</organism>